<feature type="coiled-coil region" evidence="1">
    <location>
        <begin position="1336"/>
        <end position="1424"/>
    </location>
</feature>
<evidence type="ECO:0000313" key="4">
    <source>
        <dbReference type="Proteomes" id="UP001347796"/>
    </source>
</evidence>
<feature type="compositionally biased region" description="Polar residues" evidence="2">
    <location>
        <begin position="272"/>
        <end position="298"/>
    </location>
</feature>
<feature type="compositionally biased region" description="Polar residues" evidence="2">
    <location>
        <begin position="418"/>
        <end position="440"/>
    </location>
</feature>
<dbReference type="PANTHER" id="PTHR22774:SF11">
    <property type="entry name" value="CHOREIN N-TERMINAL DOMAIN-CONTAINING PROTEIN"/>
    <property type="match status" value="1"/>
</dbReference>
<organism evidence="3 4">
    <name type="scientific">Patella caerulea</name>
    <name type="common">Rayed Mediterranean limpet</name>
    <dbReference type="NCBI Taxonomy" id="87958"/>
    <lineage>
        <taxon>Eukaryota</taxon>
        <taxon>Metazoa</taxon>
        <taxon>Spiralia</taxon>
        <taxon>Lophotrochozoa</taxon>
        <taxon>Mollusca</taxon>
        <taxon>Gastropoda</taxon>
        <taxon>Patellogastropoda</taxon>
        <taxon>Patelloidea</taxon>
        <taxon>Patellidae</taxon>
        <taxon>Patella</taxon>
    </lineage>
</organism>
<evidence type="ECO:0000256" key="2">
    <source>
        <dbReference type="SAM" id="MobiDB-lite"/>
    </source>
</evidence>
<dbReference type="Pfam" id="PF24917">
    <property type="entry name" value="BLTP3A_B"/>
    <property type="match status" value="2"/>
</dbReference>
<gene>
    <name evidence="3" type="ORF">SNE40_003151</name>
</gene>
<keyword evidence="4" id="KW-1185">Reference proteome</keyword>
<feature type="region of interest" description="Disordered" evidence="2">
    <location>
        <begin position="1170"/>
        <end position="1190"/>
    </location>
</feature>
<feature type="region of interest" description="Disordered" evidence="2">
    <location>
        <begin position="417"/>
        <end position="440"/>
    </location>
</feature>
<evidence type="ECO:0000313" key="3">
    <source>
        <dbReference type="EMBL" id="KAK6191469.1"/>
    </source>
</evidence>
<feature type="region of interest" description="Disordered" evidence="2">
    <location>
        <begin position="272"/>
        <end position="300"/>
    </location>
</feature>
<evidence type="ECO:0000256" key="1">
    <source>
        <dbReference type="SAM" id="Coils"/>
    </source>
</evidence>
<sequence length="1431" mass="160650">MASLLKNQILKHLSKFTKNLSPDKINLSTLKGEGELSNLELDENVLTELLDLPTWLNIKKASCNRVSIKIQWTKLKSQPILLCLDEVIIETETCETPRPPSKPGSSDSQYRSGGKYGFIEIVLDGIFVRVNSVLVKLVSKTFQAAVELSRLTVKSVTPTWKESNNLRQTRIKEVERDAVLLFKEIEWQNTRINASSVNVGVTDFSSPLRLIANQAKIRITTKKRLSDSSVIASRLTLHLADLLWVLTKTQLKEAILYANSLTKIIENSSQQSKQRAAEQLQQQSYHNVTTDPSRNQSPSHHHKVINEIFNRHDVLTTSYHVNINPINLHLCDDTTNGTVGSKERLWNIEGGSMQITMYKLTLDFYPFHQADEELIITQGGERKKWYDYKEVGTRNIWVQKLFNEFRTDAVNIRKAGVNSPTTQKAANSKASMQTSGVSSPVKSRSTKLLESCSVLKVSDIAIYMVSTSSTKQSTMHKFLSSDKKQLHLPADTSTIHMEHTSYFFPEEISYPVPDTNMYMMVNPMRLTIDYTTLLWANYFFMDLSQNVDMDLMESEEPTEHTDIKIEAVMPRIILPAETKVEGQPERPEYLQIVVSRLCATNVSVEEKTSRADLQNLIDKYETGNLFYADSFPNENKKFQIIPEPLQNHASNVDNPYINSSVKIILQTVSAEGSPKVQCNLHSNTLKKKANCDIWCVTMDFVWLEFLGVNNYKSRPVPFVEGFPLTLWLSGKPAKKKVPDSSPDRANRSSVRKLKQYYSSEESETGTNGDRNQLADNHVIADIGAKINLQINHYQYLFLMRLNESMTRFQSQLTSDLLLFMDAGPSSFCIPLLIPALEVAVVCPFLSHLQTFPDDFGSPVHTFCKDANIYSPEHRKIKAMGHKKQASNSAPNRISINTNDSTSSLEDNPNIMITKSMSDSTIHAMPTDTCDFNAEIIAVTEDICKINGNDANFNSLQRKSSSTNAIPSEIHNQELHTTSSLGGDSGIFMESRGNFARYMKPMNSMFSNISDKITGNKLTGSNNDLLSVMDDDNMSTFTDQSDEDYVDLSLEESEGPVFSNDNPYETASVTDTYSDDCSSVYADSITTKTKEMVSVVVFKLDKPEVLLYGSDGIANTALQIASLATCCPGNMSLEEVHSKLSGKGFFTDEKDSKNTEPSPAHFPIKMTLVAESPSPHNSTSLSPEHKRTERTTKKDCMVIKASNIPIHLKMSAITSLTEFIEEEKLPEIIPMKVILSDLMLILSEDRPSVNVGSFTPPPQNIHINRLHIERSFDGIFNIKALSAEPELNGTNINNDLSGVNPSSDSPSALHSSFLLLQAENINLNQKLSDMTKIRKDKEVLQTQLSLTSGELEKLRNENIALVDRIQLISRANDSQSDGNLETQNLHLQSKILDLEGELDMANKEKESLLDTMKLLQDELLSSEKRYRQRQTD</sequence>
<dbReference type="InterPro" id="IPR026728">
    <property type="entry name" value="BLTP3A/B"/>
</dbReference>
<evidence type="ECO:0008006" key="5">
    <source>
        <dbReference type="Google" id="ProtNLM"/>
    </source>
</evidence>
<dbReference type="Proteomes" id="UP001347796">
    <property type="component" value="Unassembled WGS sequence"/>
</dbReference>
<proteinExistence type="predicted"/>
<dbReference type="PANTHER" id="PTHR22774">
    <property type="entry name" value="CHOREIN N-TERMINAL DOMAIN-CONTAINING PROTEIN"/>
    <property type="match status" value="1"/>
</dbReference>
<keyword evidence="1" id="KW-0175">Coiled coil</keyword>
<name>A0AAN8KFJ3_PATCE</name>
<feature type="compositionally biased region" description="Polar residues" evidence="2">
    <location>
        <begin position="885"/>
        <end position="908"/>
    </location>
</feature>
<comment type="caution">
    <text evidence="3">The sequence shown here is derived from an EMBL/GenBank/DDBJ whole genome shotgun (WGS) entry which is preliminary data.</text>
</comment>
<dbReference type="EMBL" id="JAZGQO010000002">
    <property type="protein sequence ID" value="KAK6191469.1"/>
    <property type="molecule type" value="Genomic_DNA"/>
</dbReference>
<accession>A0AAN8KFJ3</accession>
<feature type="region of interest" description="Disordered" evidence="2">
    <location>
        <begin position="881"/>
        <end position="908"/>
    </location>
</feature>
<protein>
    <recommendedName>
        <fullName evidence="5">UHRF1-binding protein 1-like</fullName>
    </recommendedName>
</protein>
<reference evidence="3 4" key="1">
    <citation type="submission" date="2024-01" db="EMBL/GenBank/DDBJ databases">
        <title>The genome of the rayed Mediterranean limpet Patella caerulea (Linnaeus, 1758).</title>
        <authorList>
            <person name="Anh-Thu Weber A."/>
            <person name="Halstead-Nussloch G."/>
        </authorList>
    </citation>
    <scope>NUCLEOTIDE SEQUENCE [LARGE SCALE GENOMIC DNA]</scope>
    <source>
        <strain evidence="3">AATW-2023a</strain>
        <tissue evidence="3">Whole specimen</tissue>
    </source>
</reference>